<accession>A0A0S2UX72</accession>
<dbReference type="SUPFAM" id="SSF47565">
    <property type="entry name" value="Insect pheromone/odorant-binding proteins"/>
    <property type="match status" value="1"/>
</dbReference>
<evidence type="ECO:0000256" key="3">
    <source>
        <dbReference type="ARBA" id="ARBA00022525"/>
    </source>
</evidence>
<dbReference type="Pfam" id="PF01395">
    <property type="entry name" value="PBP_GOBP"/>
    <property type="match status" value="1"/>
</dbReference>
<comment type="similarity">
    <text evidence="2">Belongs to the PBP/GOBP family.</text>
</comment>
<evidence type="ECO:0000256" key="5">
    <source>
        <dbReference type="ARBA" id="ARBA00023180"/>
    </source>
</evidence>
<protein>
    <submittedName>
        <fullName evidence="7">Odorant binding protein 30</fullName>
    </submittedName>
</protein>
<sequence>MTDQVVEGMKCVHDDCVTATNVNETLIEAATKREAFSDDAKFKCYLNCILQRLGLINDSGSFDVDQAIELMPEEMKRGDVVPVVKRCGSKVGNDVCENAYLIHKCYYDSGVV</sequence>
<keyword evidence="3" id="KW-0964">Secreted</keyword>
<dbReference type="AlphaFoldDB" id="A0A0S2UX72"/>
<organism evidence="7">
    <name type="scientific">Holotrichia parallela</name>
    <name type="common">Dark black chafer beetle</name>
    <name type="synonym">Pedinotrichia parallela</name>
    <dbReference type="NCBI Taxonomy" id="93412"/>
    <lineage>
        <taxon>Eukaryota</taxon>
        <taxon>Metazoa</taxon>
        <taxon>Ecdysozoa</taxon>
        <taxon>Arthropoda</taxon>
        <taxon>Hexapoda</taxon>
        <taxon>Insecta</taxon>
        <taxon>Pterygota</taxon>
        <taxon>Neoptera</taxon>
        <taxon>Endopterygota</taxon>
        <taxon>Coleoptera</taxon>
        <taxon>Polyphaga</taxon>
        <taxon>Scarabaeiformia</taxon>
        <taxon>Scarabaeidae</taxon>
        <taxon>Melolonthinae</taxon>
        <taxon>Holotrichia</taxon>
    </lineage>
</organism>
<keyword evidence="4" id="KW-0732">Signal</keyword>
<comment type="subcellular location">
    <subcellularLocation>
        <location evidence="1">Secreted</location>
    </subcellularLocation>
</comment>
<dbReference type="EMBL" id="KT207383">
    <property type="protein sequence ID" value="ALP75943.1"/>
    <property type="molecule type" value="mRNA"/>
</dbReference>
<dbReference type="Gene3D" id="1.10.238.20">
    <property type="entry name" value="Pheromone/general odorant binding protein domain"/>
    <property type="match status" value="1"/>
</dbReference>
<proteinExistence type="evidence at transcript level"/>
<dbReference type="FunFam" id="1.10.238.20:FF:000001">
    <property type="entry name" value="General odorant-binding protein lush"/>
    <property type="match status" value="1"/>
</dbReference>
<evidence type="ECO:0000256" key="6">
    <source>
        <dbReference type="ARBA" id="ARBA00056866"/>
    </source>
</evidence>
<name>A0A0S2UX72_HOLPA</name>
<evidence type="ECO:0000256" key="1">
    <source>
        <dbReference type="ARBA" id="ARBA00004613"/>
    </source>
</evidence>
<reference evidence="7" key="1">
    <citation type="submission" date="2015-06" db="EMBL/GenBank/DDBJ databases">
        <authorList>
            <person name="Hoefler B.C."/>
            <person name="Straight P.D."/>
        </authorList>
    </citation>
    <scope>NUCLEOTIDE SEQUENCE</scope>
    <source>
        <tissue evidence="7">Antenna</tissue>
    </source>
</reference>
<dbReference type="GO" id="GO:0007608">
    <property type="term" value="P:sensory perception of smell"/>
    <property type="evidence" value="ECO:0007669"/>
    <property type="project" value="TreeGrafter"/>
</dbReference>
<evidence type="ECO:0000313" key="7">
    <source>
        <dbReference type="EMBL" id="ALP75943.1"/>
    </source>
</evidence>
<evidence type="ECO:0000256" key="2">
    <source>
        <dbReference type="ARBA" id="ARBA00008098"/>
    </source>
</evidence>
<dbReference type="GO" id="GO:0005549">
    <property type="term" value="F:odorant binding"/>
    <property type="evidence" value="ECO:0007669"/>
    <property type="project" value="InterPro"/>
</dbReference>
<gene>
    <name evidence="7" type="primary">OBP30</name>
</gene>
<dbReference type="PANTHER" id="PTHR11857:SF43">
    <property type="entry name" value="GEO07291P1-RELATED"/>
    <property type="match status" value="1"/>
</dbReference>
<dbReference type="GO" id="GO:0005615">
    <property type="term" value="C:extracellular space"/>
    <property type="evidence" value="ECO:0007669"/>
    <property type="project" value="TreeGrafter"/>
</dbReference>
<dbReference type="InterPro" id="IPR036728">
    <property type="entry name" value="PBP_GOBP_sf"/>
</dbReference>
<evidence type="ECO:0000256" key="4">
    <source>
        <dbReference type="ARBA" id="ARBA00022729"/>
    </source>
</evidence>
<dbReference type="InterPro" id="IPR006170">
    <property type="entry name" value="PBP/GOBP"/>
</dbReference>
<keyword evidence="5" id="KW-0325">Glycoprotein</keyword>
<dbReference type="PANTHER" id="PTHR11857">
    <property type="entry name" value="ODORANT BINDING PROTEIN-RELATED"/>
    <property type="match status" value="1"/>
</dbReference>
<comment type="function">
    <text evidence="6">May be a carrier protein for lipids.</text>
</comment>
<dbReference type="SMART" id="SM00708">
    <property type="entry name" value="PhBP"/>
    <property type="match status" value="1"/>
</dbReference>
<feature type="non-terminal residue" evidence="7">
    <location>
        <position position="112"/>
    </location>
</feature>
<dbReference type="CDD" id="cd23992">
    <property type="entry name" value="PBP_GOBP"/>
    <property type="match status" value="1"/>
</dbReference>